<dbReference type="AlphaFoldDB" id="A0A0D0B6M9"/>
<feature type="compositionally biased region" description="Low complexity" evidence="1">
    <location>
        <begin position="255"/>
        <end position="278"/>
    </location>
</feature>
<feature type="region of interest" description="Disordered" evidence="1">
    <location>
        <begin position="249"/>
        <end position="278"/>
    </location>
</feature>
<feature type="region of interest" description="Disordered" evidence="1">
    <location>
        <begin position="657"/>
        <end position="682"/>
    </location>
</feature>
<feature type="region of interest" description="Disordered" evidence="1">
    <location>
        <begin position="52"/>
        <end position="72"/>
    </location>
</feature>
<sequence>MDEKNSAGDGEEKEGRNEQLELSPMDVDSTDDDYDLLVTDKDDAFTDCKDSIRLEITPPSPDDDSERDQLFSVTSDNESIIWDTANGTKSSSDLKYTSFIALAGKDIDERAEGTCRPPRLESRSPTPLSLPSLHSVSSSSSYTTSATESSSMGTSSVDSNAQLDYPVDVELGEKRTLNTPMPERPEKRRRSEVDSTKAQPSTPQVLFCVNTTPAPTIDPRLMLLRRLPKVPNVKLPLLREMTNTRLDNVFSEWRTTPTSNTSSTSSPTTATSSSVSSFSSDSANNLTEYKAFNTNLIPIGLPSSQYDYWPWSSNQIPQFLYNFHLLATIKRARQYLATPTIDSAFPPQYVQCSESIPLFSEQIFPLARAVKQFVHNFMETREVGYMAAPSERQIRPEAQLNLVNHFSLVEIETSLAQHTPQYTNFACFLGADAKKAGQWYTQRMHVYWLKQELQAAIKDGCEFMIRRNYHYEIPNEFFRAGHTLPARSLLNPMLSLPEAQLLYAMVTAARRHFDETLCGVFSMILHHQFPDSEGLRYLVDNRFVDSLIPPLPCTKPFFWQHYIAKIGRSITPIDHHCPLSENKDFDYCTLKSLPAGDGVDVTPLVKHYCQWYNYEFKRYLTPEGNEPVIGAYAIDAQRHWLQPFSLRYPTSIPRPGIRPPTPFPPPPTWTSSVCRNADERPPVPAVEVSRKLSMLVEEKEKDRESTDIGE</sequence>
<evidence type="ECO:0000313" key="3">
    <source>
        <dbReference type="Proteomes" id="UP000053593"/>
    </source>
</evidence>
<keyword evidence="3" id="KW-1185">Reference proteome</keyword>
<gene>
    <name evidence="2" type="ORF">GYMLUDRAFT_253639</name>
</gene>
<feature type="compositionally biased region" description="Pro residues" evidence="1">
    <location>
        <begin position="657"/>
        <end position="668"/>
    </location>
</feature>
<accession>A0A0D0B6M9</accession>
<dbReference type="EMBL" id="KN835057">
    <property type="protein sequence ID" value="KIK49731.1"/>
    <property type="molecule type" value="Genomic_DNA"/>
</dbReference>
<protein>
    <submittedName>
        <fullName evidence="2">Uncharacterized protein</fullName>
    </submittedName>
</protein>
<feature type="non-terminal residue" evidence="2">
    <location>
        <position position="710"/>
    </location>
</feature>
<feature type="compositionally biased region" description="Basic and acidic residues" evidence="1">
    <location>
        <begin position="107"/>
        <end position="122"/>
    </location>
</feature>
<feature type="region of interest" description="Disordered" evidence="1">
    <location>
        <begin position="1"/>
        <end position="34"/>
    </location>
</feature>
<organism evidence="2 3">
    <name type="scientific">Collybiopsis luxurians FD-317 M1</name>
    <dbReference type="NCBI Taxonomy" id="944289"/>
    <lineage>
        <taxon>Eukaryota</taxon>
        <taxon>Fungi</taxon>
        <taxon>Dikarya</taxon>
        <taxon>Basidiomycota</taxon>
        <taxon>Agaricomycotina</taxon>
        <taxon>Agaricomycetes</taxon>
        <taxon>Agaricomycetidae</taxon>
        <taxon>Agaricales</taxon>
        <taxon>Marasmiineae</taxon>
        <taxon>Omphalotaceae</taxon>
        <taxon>Collybiopsis</taxon>
        <taxon>Collybiopsis luxurians</taxon>
    </lineage>
</organism>
<evidence type="ECO:0000256" key="1">
    <source>
        <dbReference type="SAM" id="MobiDB-lite"/>
    </source>
</evidence>
<feature type="compositionally biased region" description="Low complexity" evidence="1">
    <location>
        <begin position="123"/>
        <end position="159"/>
    </location>
</feature>
<feature type="compositionally biased region" description="Basic and acidic residues" evidence="1">
    <location>
        <begin position="183"/>
        <end position="195"/>
    </location>
</feature>
<name>A0A0D0B6M9_9AGAR</name>
<dbReference type="Proteomes" id="UP000053593">
    <property type="component" value="Unassembled WGS sequence"/>
</dbReference>
<reference evidence="2 3" key="1">
    <citation type="submission" date="2014-04" db="EMBL/GenBank/DDBJ databases">
        <title>Evolutionary Origins and Diversification of the Mycorrhizal Mutualists.</title>
        <authorList>
            <consortium name="DOE Joint Genome Institute"/>
            <consortium name="Mycorrhizal Genomics Consortium"/>
            <person name="Kohler A."/>
            <person name="Kuo A."/>
            <person name="Nagy L.G."/>
            <person name="Floudas D."/>
            <person name="Copeland A."/>
            <person name="Barry K.W."/>
            <person name="Cichocki N."/>
            <person name="Veneault-Fourrey C."/>
            <person name="LaButti K."/>
            <person name="Lindquist E.A."/>
            <person name="Lipzen A."/>
            <person name="Lundell T."/>
            <person name="Morin E."/>
            <person name="Murat C."/>
            <person name="Riley R."/>
            <person name="Ohm R."/>
            <person name="Sun H."/>
            <person name="Tunlid A."/>
            <person name="Henrissat B."/>
            <person name="Grigoriev I.V."/>
            <person name="Hibbett D.S."/>
            <person name="Martin F."/>
        </authorList>
    </citation>
    <scope>NUCLEOTIDE SEQUENCE [LARGE SCALE GENOMIC DNA]</scope>
    <source>
        <strain evidence="2 3">FD-317 M1</strain>
    </source>
</reference>
<dbReference type="HOGENOM" id="CLU_389140_0_0_1"/>
<evidence type="ECO:0000313" key="2">
    <source>
        <dbReference type="EMBL" id="KIK49731.1"/>
    </source>
</evidence>
<proteinExistence type="predicted"/>
<dbReference type="OrthoDB" id="10686983at2759"/>
<feature type="region of interest" description="Disordered" evidence="1">
    <location>
        <begin position="107"/>
        <end position="204"/>
    </location>
</feature>